<name>A0A9N9R883_9NEOP</name>
<dbReference type="Proteomes" id="UP001153714">
    <property type="component" value="Chromosome 3"/>
</dbReference>
<organism evidence="1 2">
    <name type="scientific">Diatraea saccharalis</name>
    <name type="common">sugarcane borer</name>
    <dbReference type="NCBI Taxonomy" id="40085"/>
    <lineage>
        <taxon>Eukaryota</taxon>
        <taxon>Metazoa</taxon>
        <taxon>Ecdysozoa</taxon>
        <taxon>Arthropoda</taxon>
        <taxon>Hexapoda</taxon>
        <taxon>Insecta</taxon>
        <taxon>Pterygota</taxon>
        <taxon>Neoptera</taxon>
        <taxon>Endopterygota</taxon>
        <taxon>Lepidoptera</taxon>
        <taxon>Glossata</taxon>
        <taxon>Ditrysia</taxon>
        <taxon>Pyraloidea</taxon>
        <taxon>Crambidae</taxon>
        <taxon>Crambinae</taxon>
        <taxon>Diatraea</taxon>
    </lineage>
</organism>
<gene>
    <name evidence="1" type="ORF">DIATSA_LOCUS9137</name>
</gene>
<evidence type="ECO:0008006" key="3">
    <source>
        <dbReference type="Google" id="ProtNLM"/>
    </source>
</evidence>
<keyword evidence="2" id="KW-1185">Reference proteome</keyword>
<protein>
    <recommendedName>
        <fullName evidence="3">CRAL-TRIO domain-containing protein</fullName>
    </recommendedName>
</protein>
<dbReference type="AlphaFoldDB" id="A0A9N9R883"/>
<accession>A0A9N9R883</accession>
<dbReference type="OrthoDB" id="7422178at2759"/>
<dbReference type="EMBL" id="OU893334">
    <property type="protein sequence ID" value="CAG9791528.1"/>
    <property type="molecule type" value="Genomic_DNA"/>
</dbReference>
<evidence type="ECO:0000313" key="2">
    <source>
        <dbReference type="Proteomes" id="UP001153714"/>
    </source>
</evidence>
<reference evidence="1" key="1">
    <citation type="submission" date="2021-12" db="EMBL/GenBank/DDBJ databases">
        <authorList>
            <person name="King R."/>
        </authorList>
    </citation>
    <scope>NUCLEOTIDE SEQUENCE</scope>
</reference>
<reference evidence="1" key="2">
    <citation type="submission" date="2022-10" db="EMBL/GenBank/DDBJ databases">
        <authorList>
            <consortium name="ENA_rothamsted_submissions"/>
            <consortium name="culmorum"/>
            <person name="King R."/>
        </authorList>
    </citation>
    <scope>NUCLEOTIDE SEQUENCE</scope>
</reference>
<proteinExistence type="predicted"/>
<sequence length="177" mass="20917">MEYLSNDPLLKYHPDTLQCVRKLCNLDNPGDMDGAIDVLESWVQKQQQFTKKNFSKDDAILPTQTKDYFRVYIGQNKIKHMKSEMYDAYYKRFFHILEYLCAHDYSCGLILIYDFRYTNHSEFAKLMEKTVYADFYNIILKAYLNSLFSLESVAKIKYKILCFLCGTELGMANFIYG</sequence>
<evidence type="ECO:0000313" key="1">
    <source>
        <dbReference type="EMBL" id="CAG9791528.1"/>
    </source>
</evidence>